<dbReference type="RefSeq" id="WP_014216901.1">
    <property type="nucleotide sequence ID" value="NZ_LWBO01000084.1"/>
</dbReference>
<dbReference type="PANTHER" id="PTHR36440:SF1">
    <property type="entry name" value="PUTATIVE (AFU_ORTHOLOGUE AFUA_8G07350)-RELATED"/>
    <property type="match status" value="1"/>
</dbReference>
<dbReference type="InterPro" id="IPR014710">
    <property type="entry name" value="RmlC-like_jellyroll"/>
</dbReference>
<protein>
    <submittedName>
        <fullName evidence="2">Cupin</fullName>
    </submittedName>
</protein>
<evidence type="ECO:0000259" key="1">
    <source>
        <dbReference type="Pfam" id="PF07883"/>
    </source>
</evidence>
<dbReference type="PANTHER" id="PTHR36440">
    <property type="entry name" value="PUTATIVE (AFU_ORTHOLOGUE AFUA_8G07350)-RELATED"/>
    <property type="match status" value="1"/>
</dbReference>
<feature type="domain" description="Cupin type-2" evidence="1">
    <location>
        <begin position="41"/>
        <end position="109"/>
    </location>
</feature>
<sequence>MIDNIIAVNEDQGEHFSVVGDTYRIVISGKQTEGAYAVIDMLVPPGGGPGPHAHANVQEMFYVVEGEIDFKTEAGKYAARQGSFVNIPKGGEVHCFKNNSNELAHMLCTVIPAGLDAFFEEIGTPVAAGAFLPPPVWGEEDLKRIMQLAEKHGQKLYPPNYLD</sequence>
<name>A0ABX3NMD6_9BACT</name>
<dbReference type="Proteomes" id="UP000192277">
    <property type="component" value="Unassembled WGS sequence"/>
</dbReference>
<gene>
    <name evidence="2" type="ORF">A4D02_18530</name>
</gene>
<evidence type="ECO:0000313" key="2">
    <source>
        <dbReference type="EMBL" id="OQP39316.1"/>
    </source>
</evidence>
<keyword evidence="3" id="KW-1185">Reference proteome</keyword>
<proteinExistence type="predicted"/>
<reference evidence="2 3" key="1">
    <citation type="submission" date="2016-04" db="EMBL/GenBank/DDBJ databases">
        <authorList>
            <person name="Chen L."/>
            <person name="Zhuang W."/>
            <person name="Wang G."/>
        </authorList>
    </citation>
    <scope>NUCLEOTIDE SEQUENCE [LARGE SCALE GENOMIC DNA]</scope>
    <source>
        <strain evidence="3">GR20</strain>
    </source>
</reference>
<organism evidence="2 3">
    <name type="scientific">Niastella koreensis</name>
    <dbReference type="NCBI Taxonomy" id="354356"/>
    <lineage>
        <taxon>Bacteria</taxon>
        <taxon>Pseudomonadati</taxon>
        <taxon>Bacteroidota</taxon>
        <taxon>Chitinophagia</taxon>
        <taxon>Chitinophagales</taxon>
        <taxon>Chitinophagaceae</taxon>
        <taxon>Niastella</taxon>
    </lineage>
</organism>
<dbReference type="Pfam" id="PF07883">
    <property type="entry name" value="Cupin_2"/>
    <property type="match status" value="1"/>
</dbReference>
<comment type="caution">
    <text evidence="2">The sequence shown here is derived from an EMBL/GenBank/DDBJ whole genome shotgun (WGS) entry which is preliminary data.</text>
</comment>
<dbReference type="InterPro" id="IPR053146">
    <property type="entry name" value="QDO-like"/>
</dbReference>
<dbReference type="InterPro" id="IPR011051">
    <property type="entry name" value="RmlC_Cupin_sf"/>
</dbReference>
<accession>A0ABX3NMD6</accession>
<dbReference type="InterPro" id="IPR013096">
    <property type="entry name" value="Cupin_2"/>
</dbReference>
<dbReference type="Gene3D" id="2.60.120.10">
    <property type="entry name" value="Jelly Rolls"/>
    <property type="match status" value="1"/>
</dbReference>
<dbReference type="EMBL" id="LWBO01000084">
    <property type="protein sequence ID" value="OQP39316.1"/>
    <property type="molecule type" value="Genomic_DNA"/>
</dbReference>
<dbReference type="SUPFAM" id="SSF51182">
    <property type="entry name" value="RmlC-like cupins"/>
    <property type="match status" value="1"/>
</dbReference>
<evidence type="ECO:0000313" key="3">
    <source>
        <dbReference type="Proteomes" id="UP000192277"/>
    </source>
</evidence>